<proteinExistence type="inferred from homology"/>
<feature type="domain" description="SHSP" evidence="3">
    <location>
        <begin position="41"/>
        <end position="151"/>
    </location>
</feature>
<dbReference type="RefSeq" id="WP_205003646.1">
    <property type="nucleotide sequence ID" value="NZ_JAFBER010000011.1"/>
</dbReference>
<dbReference type="Gene3D" id="2.60.40.790">
    <property type="match status" value="1"/>
</dbReference>
<dbReference type="Pfam" id="PF00011">
    <property type="entry name" value="HSP20"/>
    <property type="match status" value="1"/>
</dbReference>
<organism evidence="4 5">
    <name type="scientific">Scopulibacillus daqui</name>
    <dbReference type="NCBI Taxonomy" id="1469162"/>
    <lineage>
        <taxon>Bacteria</taxon>
        <taxon>Bacillati</taxon>
        <taxon>Bacillota</taxon>
        <taxon>Bacilli</taxon>
        <taxon>Bacillales</taxon>
        <taxon>Sporolactobacillaceae</taxon>
        <taxon>Scopulibacillus</taxon>
    </lineage>
</organism>
<protein>
    <submittedName>
        <fullName evidence="4">HSP20 family protein</fullName>
    </submittedName>
</protein>
<dbReference type="InterPro" id="IPR031107">
    <property type="entry name" value="Small_HSP"/>
</dbReference>
<dbReference type="PROSITE" id="PS01031">
    <property type="entry name" value="SHSP"/>
    <property type="match status" value="1"/>
</dbReference>
<sequence>MDVEKLKQWLEMAQKFQGKDFWSDIFDQSMPEQPQANPESDSRSSASPQLPLYDILQTDHLWIILIDLPGVEKGDIQLTIAGNQIQISGRARCPYDNVAIIHSERLNGTFQRTIHLPEIISEEQAKAVFDQGVLEIKIPRNVPRGKNIHID</sequence>
<dbReference type="InterPro" id="IPR002068">
    <property type="entry name" value="A-crystallin/Hsp20_dom"/>
</dbReference>
<accession>A0ABS2Q0L3</accession>
<gene>
    <name evidence="4" type="ORF">JOD45_001947</name>
</gene>
<dbReference type="EMBL" id="JAFBER010000011">
    <property type="protein sequence ID" value="MBM7645728.1"/>
    <property type="molecule type" value="Genomic_DNA"/>
</dbReference>
<evidence type="ECO:0000259" key="3">
    <source>
        <dbReference type="PROSITE" id="PS01031"/>
    </source>
</evidence>
<dbReference type="PANTHER" id="PTHR11527">
    <property type="entry name" value="HEAT-SHOCK PROTEIN 20 FAMILY MEMBER"/>
    <property type="match status" value="1"/>
</dbReference>
<evidence type="ECO:0000313" key="4">
    <source>
        <dbReference type="EMBL" id="MBM7645728.1"/>
    </source>
</evidence>
<name>A0ABS2Q0L3_9BACL</name>
<comment type="similarity">
    <text evidence="1 2">Belongs to the small heat shock protein (HSP20) family.</text>
</comment>
<dbReference type="InterPro" id="IPR008978">
    <property type="entry name" value="HSP20-like_chaperone"/>
</dbReference>
<evidence type="ECO:0000256" key="2">
    <source>
        <dbReference type="RuleBase" id="RU003616"/>
    </source>
</evidence>
<dbReference type="CDD" id="cd06464">
    <property type="entry name" value="ACD_sHsps-like"/>
    <property type="match status" value="1"/>
</dbReference>
<comment type="caution">
    <text evidence="4">The sequence shown here is derived from an EMBL/GenBank/DDBJ whole genome shotgun (WGS) entry which is preliminary data.</text>
</comment>
<keyword evidence="5" id="KW-1185">Reference proteome</keyword>
<evidence type="ECO:0000256" key="1">
    <source>
        <dbReference type="PROSITE-ProRule" id="PRU00285"/>
    </source>
</evidence>
<reference evidence="4 5" key="1">
    <citation type="submission" date="2021-01" db="EMBL/GenBank/DDBJ databases">
        <title>Genomic Encyclopedia of Type Strains, Phase IV (KMG-IV): sequencing the most valuable type-strain genomes for metagenomic binning, comparative biology and taxonomic classification.</title>
        <authorList>
            <person name="Goeker M."/>
        </authorList>
    </citation>
    <scope>NUCLEOTIDE SEQUENCE [LARGE SCALE GENOMIC DNA]</scope>
    <source>
        <strain evidence="4 5">DSM 28236</strain>
    </source>
</reference>
<dbReference type="Proteomes" id="UP000808914">
    <property type="component" value="Unassembled WGS sequence"/>
</dbReference>
<dbReference type="SUPFAM" id="SSF49764">
    <property type="entry name" value="HSP20-like chaperones"/>
    <property type="match status" value="1"/>
</dbReference>
<evidence type="ECO:0000313" key="5">
    <source>
        <dbReference type="Proteomes" id="UP000808914"/>
    </source>
</evidence>